<name>A0AAJ2H426_9HYPH</name>
<reference evidence="2" key="1">
    <citation type="submission" date="2023-04" db="EMBL/GenBank/DDBJ databases">
        <title>Genomic characterization of faba bean (Vicia faba) microsymbionts in Mexican soils.</title>
        <authorList>
            <person name="Rivera Orduna F.N."/>
            <person name="Guevara-Luna J."/>
            <person name="Yan J."/>
            <person name="Arroyo-Herrera I."/>
            <person name="Li Y."/>
            <person name="Vasquez-Murrieta M.S."/>
            <person name="Wang E.T."/>
        </authorList>
    </citation>
    <scope>NUCLEOTIDE SEQUENCE</scope>
    <source>
        <strain evidence="2">CH26</strain>
    </source>
</reference>
<dbReference type="AlphaFoldDB" id="A0AAJ2H426"/>
<feature type="non-terminal residue" evidence="2">
    <location>
        <position position="1"/>
    </location>
</feature>
<evidence type="ECO:0000313" key="3">
    <source>
        <dbReference type="Proteomes" id="UP001268610"/>
    </source>
</evidence>
<protein>
    <submittedName>
        <fullName evidence="2">Cation-transporting P-type ATPase</fullName>
    </submittedName>
</protein>
<evidence type="ECO:0000313" key="2">
    <source>
        <dbReference type="EMBL" id="MDR9778549.1"/>
    </source>
</evidence>
<proteinExistence type="predicted"/>
<sequence>RTVSVMRQNITIALLTVAVLLAGVYAGGVTMAIGMLVHEASVLIVIVNAMRLLRKVKDTTPSDARPPLSVTTTTEAPATA</sequence>
<evidence type="ECO:0000256" key="1">
    <source>
        <dbReference type="SAM" id="MobiDB-lite"/>
    </source>
</evidence>
<comment type="caution">
    <text evidence="2">The sequence shown here is derived from an EMBL/GenBank/DDBJ whole genome shotgun (WGS) entry which is preliminary data.</text>
</comment>
<organism evidence="2 3">
    <name type="scientific">Rhizobium hidalgonense</name>
    <dbReference type="NCBI Taxonomy" id="1538159"/>
    <lineage>
        <taxon>Bacteria</taxon>
        <taxon>Pseudomonadati</taxon>
        <taxon>Pseudomonadota</taxon>
        <taxon>Alphaproteobacteria</taxon>
        <taxon>Hyphomicrobiales</taxon>
        <taxon>Rhizobiaceae</taxon>
        <taxon>Rhizobium/Agrobacterium group</taxon>
        <taxon>Rhizobium</taxon>
    </lineage>
</organism>
<gene>
    <name evidence="2" type="ORF">RJJ65_39080</name>
</gene>
<accession>A0AAJ2H426</accession>
<dbReference type="Proteomes" id="UP001268610">
    <property type="component" value="Unassembled WGS sequence"/>
</dbReference>
<feature type="compositionally biased region" description="Polar residues" evidence="1">
    <location>
        <begin position="69"/>
        <end position="80"/>
    </location>
</feature>
<feature type="region of interest" description="Disordered" evidence="1">
    <location>
        <begin position="58"/>
        <end position="80"/>
    </location>
</feature>
<dbReference type="EMBL" id="JAVLSF010000936">
    <property type="protein sequence ID" value="MDR9778549.1"/>
    <property type="molecule type" value="Genomic_DNA"/>
</dbReference>